<dbReference type="InterPro" id="IPR032808">
    <property type="entry name" value="DoxX"/>
</dbReference>
<gene>
    <name evidence="5" type="ORF">ACFQDO_01270</name>
</gene>
<dbReference type="Proteomes" id="UP001596189">
    <property type="component" value="Unassembled WGS sequence"/>
</dbReference>
<evidence type="ECO:0000256" key="2">
    <source>
        <dbReference type="ARBA" id="ARBA00022692"/>
    </source>
</evidence>
<evidence type="ECO:0000256" key="4">
    <source>
        <dbReference type="ARBA" id="ARBA00023136"/>
    </source>
</evidence>
<dbReference type="PANTHER" id="PTHR36974:SF1">
    <property type="entry name" value="DOXX FAMILY MEMBRANE PROTEIN"/>
    <property type="match status" value="1"/>
</dbReference>
<evidence type="ECO:0000313" key="5">
    <source>
        <dbReference type="EMBL" id="MFC6005748.1"/>
    </source>
</evidence>
<accession>A0ABW1JAB8</accession>
<keyword evidence="6" id="KW-1185">Reference proteome</keyword>
<dbReference type="EMBL" id="JBHSRD010000002">
    <property type="protein sequence ID" value="MFC6005748.1"/>
    <property type="molecule type" value="Genomic_DNA"/>
</dbReference>
<proteinExistence type="predicted"/>
<evidence type="ECO:0000256" key="3">
    <source>
        <dbReference type="ARBA" id="ARBA00022989"/>
    </source>
</evidence>
<reference evidence="6" key="1">
    <citation type="journal article" date="2019" name="Int. J. Syst. Evol. Microbiol.">
        <title>The Global Catalogue of Microorganisms (GCM) 10K type strain sequencing project: providing services to taxonomists for standard genome sequencing and annotation.</title>
        <authorList>
            <consortium name="The Broad Institute Genomics Platform"/>
            <consortium name="The Broad Institute Genome Sequencing Center for Infectious Disease"/>
            <person name="Wu L."/>
            <person name="Ma J."/>
        </authorList>
    </citation>
    <scope>NUCLEOTIDE SEQUENCE [LARGE SCALE GENOMIC DNA]</scope>
    <source>
        <strain evidence="6">KACC 14249</strain>
    </source>
</reference>
<protein>
    <submittedName>
        <fullName evidence="5">DoxX family protein</fullName>
    </submittedName>
</protein>
<dbReference type="PANTHER" id="PTHR36974">
    <property type="entry name" value="MEMBRANE PROTEIN-RELATED"/>
    <property type="match status" value="1"/>
</dbReference>
<keyword evidence="2" id="KW-0812">Transmembrane</keyword>
<comment type="caution">
    <text evidence="5">The sequence shown here is derived from an EMBL/GenBank/DDBJ whole genome shotgun (WGS) entry which is preliminary data.</text>
</comment>
<name>A0ABW1JAB8_9ACTN</name>
<evidence type="ECO:0000313" key="6">
    <source>
        <dbReference type="Proteomes" id="UP001596189"/>
    </source>
</evidence>
<keyword evidence="4" id="KW-0472">Membrane</keyword>
<organism evidence="5 6">
    <name type="scientific">Angustibacter luteus</name>
    <dbReference type="NCBI Taxonomy" id="658456"/>
    <lineage>
        <taxon>Bacteria</taxon>
        <taxon>Bacillati</taxon>
        <taxon>Actinomycetota</taxon>
        <taxon>Actinomycetes</taxon>
        <taxon>Kineosporiales</taxon>
        <taxon>Kineosporiaceae</taxon>
    </lineage>
</organism>
<sequence length="129" mass="13586">MPSWGWKPLAALLATSGALHFARPRPFESIVPRQLGDPGPWVAVSGAAELACAAGLALPRTRRWAGLATAALFVGVFPANVQMAVTAQRSARASRGYRAGTLARLPLQAPLVAWALAIARTPRPDEPGR</sequence>
<comment type="subcellular location">
    <subcellularLocation>
        <location evidence="1">Membrane</location>
        <topology evidence="1">Multi-pass membrane protein</topology>
    </subcellularLocation>
</comment>
<evidence type="ECO:0000256" key="1">
    <source>
        <dbReference type="ARBA" id="ARBA00004141"/>
    </source>
</evidence>
<dbReference type="RefSeq" id="WP_345716626.1">
    <property type="nucleotide sequence ID" value="NZ_BAABFP010000005.1"/>
</dbReference>
<keyword evidence="3" id="KW-1133">Transmembrane helix</keyword>
<dbReference type="Pfam" id="PF13564">
    <property type="entry name" value="DoxX_2"/>
    <property type="match status" value="1"/>
</dbReference>